<dbReference type="Proteomes" id="UP000290287">
    <property type="component" value="Unassembled WGS sequence"/>
</dbReference>
<sequence length="99" mass="10945">MPVNQAAQINQMQGGMGHQQAAIQQQQNQQNAVAMQAQMANNHQNTMQRIQMQSKIEADKALSEHLKAKAAIASDQATSLHTNFLKNEAKKARATEQHL</sequence>
<dbReference type="EMBL" id="PEIB01000003">
    <property type="protein sequence ID" value="RXJ74270.1"/>
    <property type="molecule type" value="Genomic_DNA"/>
</dbReference>
<evidence type="ECO:0000256" key="1">
    <source>
        <dbReference type="SAM" id="MobiDB-lite"/>
    </source>
</evidence>
<accession>A0A4Q0YSQ1</accession>
<comment type="caution">
    <text evidence="2">The sequence shown here is derived from an EMBL/GenBank/DDBJ whole genome shotgun (WGS) entry which is preliminary data.</text>
</comment>
<dbReference type="RefSeq" id="WP_129121231.1">
    <property type="nucleotide sequence ID" value="NZ_PEIB01000003.1"/>
</dbReference>
<keyword evidence="3" id="KW-1185">Reference proteome</keyword>
<evidence type="ECO:0000313" key="2">
    <source>
        <dbReference type="EMBL" id="RXJ74270.1"/>
    </source>
</evidence>
<name>A0A4Q0YSQ1_9GAMM</name>
<gene>
    <name evidence="2" type="ORF">CS022_04215</name>
</gene>
<organism evidence="2 3">
    <name type="scientific">Veronia nyctiphanis</name>
    <dbReference type="NCBI Taxonomy" id="1278244"/>
    <lineage>
        <taxon>Bacteria</taxon>
        <taxon>Pseudomonadati</taxon>
        <taxon>Pseudomonadota</taxon>
        <taxon>Gammaproteobacteria</taxon>
        <taxon>Vibrionales</taxon>
        <taxon>Vibrionaceae</taxon>
        <taxon>Veronia</taxon>
    </lineage>
</organism>
<proteinExistence type="predicted"/>
<protein>
    <submittedName>
        <fullName evidence="2">Uncharacterized protein</fullName>
    </submittedName>
</protein>
<evidence type="ECO:0000313" key="3">
    <source>
        <dbReference type="Proteomes" id="UP000290287"/>
    </source>
</evidence>
<feature type="region of interest" description="Disordered" evidence="1">
    <location>
        <begin position="1"/>
        <end position="27"/>
    </location>
</feature>
<dbReference type="AlphaFoldDB" id="A0A4Q0YSQ1"/>
<feature type="compositionally biased region" description="Low complexity" evidence="1">
    <location>
        <begin position="8"/>
        <end position="27"/>
    </location>
</feature>
<reference evidence="2 3" key="1">
    <citation type="submission" date="2017-10" db="EMBL/GenBank/DDBJ databases">
        <title>Nyctiphanis sp. nov., isolated from the stomach of the euphausiid Nyctiphanes simplex (Hansen, 1911) in the Gulf of California.</title>
        <authorList>
            <person name="Gomez-Gil B."/>
            <person name="Aguilar-Mendez M."/>
            <person name="Lopez-Cortes A."/>
            <person name="Gomez-Gutierrez J."/>
            <person name="Roque A."/>
            <person name="Lang E."/>
            <person name="Gonzalez-Castillo A."/>
        </authorList>
    </citation>
    <scope>NUCLEOTIDE SEQUENCE [LARGE SCALE GENOMIC DNA]</scope>
    <source>
        <strain evidence="2 3">CAIM 600</strain>
    </source>
</reference>